<dbReference type="InterPro" id="IPR012838">
    <property type="entry name" value="PFL1_activating"/>
</dbReference>
<dbReference type="InterPro" id="IPR040074">
    <property type="entry name" value="BssD/PflA/YjjW"/>
</dbReference>
<evidence type="ECO:0000256" key="1">
    <source>
        <dbReference type="ARBA" id="ARBA00003141"/>
    </source>
</evidence>
<name>A0ABS2NKU7_9FIRM</name>
<dbReference type="SFLD" id="SFLDG01066">
    <property type="entry name" value="organic_radical-activating_enz"/>
    <property type="match status" value="1"/>
</dbReference>
<dbReference type="CDD" id="cd01335">
    <property type="entry name" value="Radical_SAM"/>
    <property type="match status" value="1"/>
</dbReference>
<dbReference type="InterPro" id="IPR001989">
    <property type="entry name" value="Radical_activat_CS"/>
</dbReference>
<keyword evidence="9 14" id="KW-0479">Metal-binding</keyword>
<organism evidence="16 17">
    <name type="scientific">Alkaliphilus hydrothermalis</name>
    <dbReference type="NCBI Taxonomy" id="1482730"/>
    <lineage>
        <taxon>Bacteria</taxon>
        <taxon>Bacillati</taxon>
        <taxon>Bacillota</taxon>
        <taxon>Clostridia</taxon>
        <taxon>Peptostreptococcales</taxon>
        <taxon>Natronincolaceae</taxon>
        <taxon>Alkaliphilus</taxon>
    </lineage>
</organism>
<dbReference type="GO" id="GO:0016829">
    <property type="term" value="F:lyase activity"/>
    <property type="evidence" value="ECO:0007669"/>
    <property type="project" value="UniProtKB-KW"/>
</dbReference>
<dbReference type="PANTHER" id="PTHR30352">
    <property type="entry name" value="PYRUVATE FORMATE-LYASE-ACTIVATING ENZYME"/>
    <property type="match status" value="1"/>
</dbReference>
<evidence type="ECO:0000256" key="2">
    <source>
        <dbReference type="ARBA" id="ARBA00004496"/>
    </source>
</evidence>
<comment type="catalytic activity">
    <reaction evidence="13 14">
        <text>glycyl-[formate C-acetyltransferase] + reduced [flavodoxin] + S-adenosyl-L-methionine = glycin-2-yl radical-[formate C-acetyltransferase] + semiquinone [flavodoxin] + 5'-deoxyadenosine + L-methionine + H(+)</text>
        <dbReference type="Rhea" id="RHEA:19225"/>
        <dbReference type="Rhea" id="RHEA-COMP:10622"/>
        <dbReference type="Rhea" id="RHEA-COMP:12190"/>
        <dbReference type="Rhea" id="RHEA-COMP:12191"/>
        <dbReference type="Rhea" id="RHEA-COMP:14480"/>
        <dbReference type="ChEBI" id="CHEBI:15378"/>
        <dbReference type="ChEBI" id="CHEBI:17319"/>
        <dbReference type="ChEBI" id="CHEBI:29947"/>
        <dbReference type="ChEBI" id="CHEBI:32722"/>
        <dbReference type="ChEBI" id="CHEBI:57618"/>
        <dbReference type="ChEBI" id="CHEBI:57844"/>
        <dbReference type="ChEBI" id="CHEBI:59789"/>
        <dbReference type="ChEBI" id="CHEBI:140311"/>
        <dbReference type="EC" id="1.97.1.4"/>
    </reaction>
</comment>
<dbReference type="GO" id="GO:0043365">
    <property type="term" value="F:[formate-C-acetyltransferase]-activating enzyme activity"/>
    <property type="evidence" value="ECO:0007669"/>
    <property type="project" value="UniProtKB-EC"/>
</dbReference>
<keyword evidence="16" id="KW-0456">Lyase</keyword>
<protein>
    <recommendedName>
        <fullName evidence="5 14">Pyruvate formate-lyase-activating enzyme</fullName>
        <ecNumber evidence="4 14">1.97.1.4</ecNumber>
    </recommendedName>
</protein>
<dbReference type="InterPro" id="IPR013785">
    <property type="entry name" value="Aldolase_TIM"/>
</dbReference>
<evidence type="ECO:0000256" key="12">
    <source>
        <dbReference type="ARBA" id="ARBA00023014"/>
    </source>
</evidence>
<dbReference type="PROSITE" id="PS51918">
    <property type="entry name" value="RADICAL_SAM"/>
    <property type="match status" value="1"/>
</dbReference>
<comment type="caution">
    <text evidence="16">The sequence shown here is derived from an EMBL/GenBank/DDBJ whole genome shotgun (WGS) entry which is preliminary data.</text>
</comment>
<comment type="cofactor">
    <cofactor evidence="14">
        <name>[4Fe-4S] cluster</name>
        <dbReference type="ChEBI" id="CHEBI:49883"/>
    </cofactor>
    <text evidence="14">Binds 1 [4Fe-4S] cluster. The cluster is coordinated with 3 cysteines and an exchangeable S-adenosyl-L-methionine.</text>
</comment>
<dbReference type="EC" id="1.97.1.4" evidence="4 14"/>
<dbReference type="InterPro" id="IPR058240">
    <property type="entry name" value="rSAM_sf"/>
</dbReference>
<dbReference type="InterPro" id="IPR012839">
    <property type="entry name" value="Organic_radical_activase"/>
</dbReference>
<reference evidence="16 17" key="1">
    <citation type="submission" date="2021-01" db="EMBL/GenBank/DDBJ databases">
        <title>Genomic Encyclopedia of Type Strains, Phase IV (KMG-IV): sequencing the most valuable type-strain genomes for metagenomic binning, comparative biology and taxonomic classification.</title>
        <authorList>
            <person name="Goeker M."/>
        </authorList>
    </citation>
    <scope>NUCLEOTIDE SEQUENCE [LARGE SCALE GENOMIC DNA]</scope>
    <source>
        <strain evidence="16 17">DSM 25890</strain>
    </source>
</reference>
<dbReference type="PROSITE" id="PS01087">
    <property type="entry name" value="RADICAL_ACTIVATING"/>
    <property type="match status" value="1"/>
</dbReference>
<keyword evidence="17" id="KW-1185">Reference proteome</keyword>
<comment type="subcellular location">
    <subcellularLocation>
        <location evidence="2 14">Cytoplasm</location>
    </subcellularLocation>
</comment>
<dbReference type="SFLD" id="SFLDS00029">
    <property type="entry name" value="Radical_SAM"/>
    <property type="match status" value="1"/>
</dbReference>
<keyword evidence="10 14" id="KW-0560">Oxidoreductase</keyword>
<keyword evidence="7 14" id="KW-0963">Cytoplasm</keyword>
<evidence type="ECO:0000256" key="14">
    <source>
        <dbReference type="RuleBase" id="RU362053"/>
    </source>
</evidence>
<dbReference type="SUPFAM" id="SSF102114">
    <property type="entry name" value="Radical SAM enzymes"/>
    <property type="match status" value="1"/>
</dbReference>
<evidence type="ECO:0000256" key="8">
    <source>
        <dbReference type="ARBA" id="ARBA00022691"/>
    </source>
</evidence>
<evidence type="ECO:0000256" key="5">
    <source>
        <dbReference type="ARBA" id="ARBA00021356"/>
    </source>
</evidence>
<accession>A0ABS2NKU7</accession>
<proteinExistence type="inferred from homology"/>
<dbReference type="EMBL" id="JAFBEE010000001">
    <property type="protein sequence ID" value="MBM7613527.1"/>
    <property type="molecule type" value="Genomic_DNA"/>
</dbReference>
<keyword evidence="8 14" id="KW-0949">S-adenosyl-L-methionine</keyword>
<dbReference type="SFLD" id="SFLDG01118">
    <property type="entry name" value="activating_enzymes__group_2"/>
    <property type="match status" value="1"/>
</dbReference>
<evidence type="ECO:0000256" key="11">
    <source>
        <dbReference type="ARBA" id="ARBA00023004"/>
    </source>
</evidence>
<sequence>MTTKGMIHSIETFGTVDGPGIRYVIFFQGCPLRCQYCHNRDTWNIQDGKEVTVDELITDVKKYIPFMKSSGGGVTISGGEPTLQINFLKELLKSLKTLGIHTCIDTSGFVHLSKMEDILDYVDLVLLDLKHINSEKHLHITGVPNDKILNFAKYLSDRNIPMWIRHVVVPTLTDDPQDVQDLADFINTLENVKKVDLLPYHSMGKVKWKKLHQLYPLEDLRDANDFDLQQVSSILLKNGIHQAGSGAA</sequence>
<feature type="domain" description="Radical SAM core" evidence="15">
    <location>
        <begin position="16"/>
        <end position="237"/>
    </location>
</feature>
<dbReference type="PIRSF" id="PIRSF000371">
    <property type="entry name" value="PFL_act_enz"/>
    <property type="match status" value="1"/>
</dbReference>
<evidence type="ECO:0000256" key="3">
    <source>
        <dbReference type="ARBA" id="ARBA00009777"/>
    </source>
</evidence>
<dbReference type="PANTHER" id="PTHR30352:SF5">
    <property type="entry name" value="PYRUVATE FORMATE-LYASE 1-ACTIVATING ENZYME"/>
    <property type="match status" value="1"/>
</dbReference>
<dbReference type="SFLD" id="SFLDG01067">
    <property type="entry name" value="SPASM/twitch_domain_containing"/>
    <property type="match status" value="1"/>
</dbReference>
<evidence type="ECO:0000256" key="13">
    <source>
        <dbReference type="ARBA" id="ARBA00047533"/>
    </source>
</evidence>
<gene>
    <name evidence="16" type="ORF">JOC73_000035</name>
</gene>
<keyword evidence="6 14" id="KW-0004">4Fe-4S</keyword>
<evidence type="ECO:0000259" key="15">
    <source>
        <dbReference type="PROSITE" id="PS51918"/>
    </source>
</evidence>
<keyword evidence="16" id="KW-0670">Pyruvate</keyword>
<comment type="similarity">
    <text evidence="3 14">Belongs to the organic radical-activating enzymes family.</text>
</comment>
<dbReference type="RefSeq" id="WP_204399820.1">
    <property type="nucleotide sequence ID" value="NZ_JAFBEE010000001.1"/>
</dbReference>
<dbReference type="SFLD" id="SFLDF00278">
    <property type="entry name" value="pyruvate_formate-lyase_activas"/>
    <property type="match status" value="1"/>
</dbReference>
<keyword evidence="12 14" id="KW-0411">Iron-sulfur</keyword>
<dbReference type="InterPro" id="IPR007197">
    <property type="entry name" value="rSAM"/>
</dbReference>
<dbReference type="Proteomes" id="UP001314796">
    <property type="component" value="Unassembled WGS sequence"/>
</dbReference>
<evidence type="ECO:0000313" key="17">
    <source>
        <dbReference type="Proteomes" id="UP001314796"/>
    </source>
</evidence>
<dbReference type="NCBIfam" id="TIGR02493">
    <property type="entry name" value="PFLA"/>
    <property type="match status" value="1"/>
</dbReference>
<evidence type="ECO:0000256" key="10">
    <source>
        <dbReference type="ARBA" id="ARBA00023002"/>
    </source>
</evidence>
<dbReference type="NCBIfam" id="TIGR02494">
    <property type="entry name" value="PFLE_PFLC"/>
    <property type="match status" value="1"/>
</dbReference>
<dbReference type="InterPro" id="IPR034457">
    <property type="entry name" value="Organic_radical-activating"/>
</dbReference>
<evidence type="ECO:0000256" key="4">
    <source>
        <dbReference type="ARBA" id="ARBA00012303"/>
    </source>
</evidence>
<comment type="function">
    <text evidence="1 14">Activation of pyruvate formate-lyase under anaerobic conditions by generation of an organic free radical, using S-adenosylmethionine and reduced flavodoxin as cosubstrates to produce 5'-deoxy-adenosine.</text>
</comment>
<evidence type="ECO:0000256" key="6">
    <source>
        <dbReference type="ARBA" id="ARBA00022485"/>
    </source>
</evidence>
<evidence type="ECO:0000256" key="7">
    <source>
        <dbReference type="ARBA" id="ARBA00022490"/>
    </source>
</evidence>
<dbReference type="Pfam" id="PF04055">
    <property type="entry name" value="Radical_SAM"/>
    <property type="match status" value="1"/>
</dbReference>
<evidence type="ECO:0000256" key="9">
    <source>
        <dbReference type="ARBA" id="ARBA00022723"/>
    </source>
</evidence>
<dbReference type="InterPro" id="IPR034465">
    <property type="entry name" value="Pyruvate_for-lyase_activase"/>
</dbReference>
<dbReference type="Gene3D" id="3.20.20.70">
    <property type="entry name" value="Aldolase class I"/>
    <property type="match status" value="1"/>
</dbReference>
<keyword evidence="11 14" id="KW-0408">Iron</keyword>
<evidence type="ECO:0000313" key="16">
    <source>
        <dbReference type="EMBL" id="MBM7613527.1"/>
    </source>
</evidence>